<sequence>MPASRVVILKGVLWFEIMMLVGYAIMCLLCLLLIIYLRVNRREAFKGDVHASRKVILPAFEPLLWILAVVTGIYVIFFTVAISIRMYTTGFPNLDREIFYAGRQFVFVLVLMFLCQKSVSLSALRCAIIKSLLLSSYTLVIVCLLVRYAPKKTDLLFFVKLTTRPLLLIFVVYVCMLHPPVGRANPRALRMHAWFITIYHFLLIWYSLAVQYFQKHIVYPILTYTTLVWSSMCPLLIWRLLRADTEYWRGMGQRACSLQQQNSQLQQKAIVNEDISSHGIHVLIEVHRKFLVDFAHLELKRKISSATNYVVFSGLLHSKHAVAVKVYTPRYFTEEVVGEFSHEAALCASLTHPNIVEFYGMCVSPPMIGLVSELCQCSLEDVLLTRRNICERRLTTWHNQHYLDDGETKYGYNFDVQRMQLNIAYMLDCARAVAYLHRFSPPFLHRDIKPANFLLDATNTAKLTDFSDSRRLPDEPTIPNANMSSYSAHSGRQSIGNSQTSPRPPPPLKPKMTVTGTVDYMAPEMIGSRTGIATYGEAADVYSLAITFWDILYPGREKYPDTFRNHLLVFESVLGGARPPFEEDSGTKDEYVPERLRNLIVSAWQNNPDNRPTAQQVANELERIQEEILAVLAQDLLGDFETENGACSPMPAYQPFTGEHAVDRMEELKVIELKDEELQQHINDIALDVLEPSAPM</sequence>
<dbReference type="EMBL" id="MBDN02000065">
    <property type="protein sequence ID" value="RLN81907.1"/>
    <property type="molecule type" value="Genomic_DNA"/>
</dbReference>
<dbReference type="Gene3D" id="3.30.200.20">
    <property type="entry name" value="Phosphorylase Kinase, domain 1"/>
    <property type="match status" value="1"/>
</dbReference>
<keyword evidence="2" id="KW-1133">Transmembrane helix</keyword>
<dbReference type="Pfam" id="PF00069">
    <property type="entry name" value="Pkinase"/>
    <property type="match status" value="1"/>
</dbReference>
<feature type="region of interest" description="Disordered" evidence="1">
    <location>
        <begin position="466"/>
        <end position="512"/>
    </location>
</feature>
<dbReference type="Proteomes" id="UP000285624">
    <property type="component" value="Unassembled WGS sequence"/>
</dbReference>
<dbReference type="InterPro" id="IPR000719">
    <property type="entry name" value="Prot_kinase_dom"/>
</dbReference>
<comment type="caution">
    <text evidence="4">The sequence shown here is derived from an EMBL/GenBank/DDBJ whole genome shotgun (WGS) entry which is preliminary data.</text>
</comment>
<dbReference type="SMART" id="SM00220">
    <property type="entry name" value="S_TKc"/>
    <property type="match status" value="1"/>
</dbReference>
<dbReference type="InterPro" id="IPR008271">
    <property type="entry name" value="Ser/Thr_kinase_AS"/>
</dbReference>
<dbReference type="PROSITE" id="PS50011">
    <property type="entry name" value="PROTEIN_KINASE_DOM"/>
    <property type="match status" value="1"/>
</dbReference>
<feature type="transmembrane region" description="Helical" evidence="2">
    <location>
        <begin position="188"/>
        <end position="209"/>
    </location>
</feature>
<feature type="compositionally biased region" description="Polar residues" evidence="1">
    <location>
        <begin position="479"/>
        <end position="501"/>
    </location>
</feature>
<dbReference type="AlphaFoldDB" id="A0A3R7J965"/>
<organism evidence="4 5">
    <name type="scientific">Phytophthora kernoviae</name>
    <dbReference type="NCBI Taxonomy" id="325452"/>
    <lineage>
        <taxon>Eukaryota</taxon>
        <taxon>Sar</taxon>
        <taxon>Stramenopiles</taxon>
        <taxon>Oomycota</taxon>
        <taxon>Peronosporomycetes</taxon>
        <taxon>Peronosporales</taxon>
        <taxon>Peronosporaceae</taxon>
        <taxon>Phytophthora</taxon>
    </lineage>
</organism>
<feature type="transmembrane region" description="Helical" evidence="2">
    <location>
        <begin position="12"/>
        <end position="37"/>
    </location>
</feature>
<evidence type="ECO:0000313" key="5">
    <source>
        <dbReference type="Proteomes" id="UP000285624"/>
    </source>
</evidence>
<gene>
    <name evidence="4" type="ORF">BBO99_00003312</name>
</gene>
<keyword evidence="5" id="KW-1185">Reference proteome</keyword>
<feature type="domain" description="Protein kinase" evidence="3">
    <location>
        <begin position="297"/>
        <end position="629"/>
    </location>
</feature>
<evidence type="ECO:0000313" key="4">
    <source>
        <dbReference type="EMBL" id="RLN81907.1"/>
    </source>
</evidence>
<proteinExistence type="predicted"/>
<evidence type="ECO:0000256" key="1">
    <source>
        <dbReference type="SAM" id="MobiDB-lite"/>
    </source>
</evidence>
<dbReference type="PANTHER" id="PTHR44329:SF289">
    <property type="entry name" value="SERINE_THREONINE-PROTEIN KINASE VIK"/>
    <property type="match status" value="1"/>
</dbReference>
<evidence type="ECO:0000256" key="2">
    <source>
        <dbReference type="SAM" id="Phobius"/>
    </source>
</evidence>
<name>A0A3R7J965_9STRA</name>
<protein>
    <recommendedName>
        <fullName evidence="3">Protein kinase domain-containing protein</fullName>
    </recommendedName>
</protein>
<dbReference type="GO" id="GO:0004674">
    <property type="term" value="F:protein serine/threonine kinase activity"/>
    <property type="evidence" value="ECO:0007669"/>
    <property type="project" value="TreeGrafter"/>
</dbReference>
<evidence type="ECO:0000259" key="3">
    <source>
        <dbReference type="PROSITE" id="PS50011"/>
    </source>
</evidence>
<feature type="transmembrane region" description="Helical" evidence="2">
    <location>
        <begin position="155"/>
        <end position="176"/>
    </location>
</feature>
<keyword evidence="2" id="KW-0472">Membrane</keyword>
<dbReference type="InterPro" id="IPR051681">
    <property type="entry name" value="Ser/Thr_Kinases-Pseudokinases"/>
</dbReference>
<dbReference type="PANTHER" id="PTHR44329">
    <property type="entry name" value="SERINE/THREONINE-PROTEIN KINASE TNNI3K-RELATED"/>
    <property type="match status" value="1"/>
</dbReference>
<dbReference type="Gene3D" id="1.10.510.10">
    <property type="entry name" value="Transferase(Phosphotransferase) domain 1"/>
    <property type="match status" value="1"/>
</dbReference>
<feature type="transmembrane region" description="Helical" evidence="2">
    <location>
        <begin position="221"/>
        <end position="241"/>
    </location>
</feature>
<dbReference type="SUPFAM" id="SSF56112">
    <property type="entry name" value="Protein kinase-like (PK-like)"/>
    <property type="match status" value="1"/>
</dbReference>
<dbReference type="InterPro" id="IPR011009">
    <property type="entry name" value="Kinase-like_dom_sf"/>
</dbReference>
<dbReference type="GO" id="GO:0005524">
    <property type="term" value="F:ATP binding"/>
    <property type="evidence" value="ECO:0007669"/>
    <property type="project" value="InterPro"/>
</dbReference>
<reference evidence="4 5" key="1">
    <citation type="journal article" date="2019" name="Mol. Plant Pathol.">
        <title>Genome sequencing of oomycete isolates from Chile supports the New Zealand origin of Phytophthora kernoviae and makes available the first Nothophytophthora sp. genome.</title>
        <authorList>
            <person name="Studholme D.J."/>
            <person name="Panda P."/>
            <person name="Sanfuentes Von Stowasser E."/>
            <person name="Gonzalez M."/>
            <person name="Hill R."/>
            <person name="Sambles C."/>
            <person name="Grant M."/>
            <person name="Williams N.M."/>
            <person name="McDougal R.L."/>
        </authorList>
    </citation>
    <scope>NUCLEOTIDE SEQUENCE [LARGE SCALE GENOMIC DNA]</scope>
    <source>
        <strain evidence="4">Chile4</strain>
    </source>
</reference>
<accession>A0A3R7J965</accession>
<feature type="transmembrane region" description="Helical" evidence="2">
    <location>
        <begin position="127"/>
        <end position="149"/>
    </location>
</feature>
<keyword evidence="2" id="KW-0812">Transmembrane</keyword>
<dbReference type="PROSITE" id="PS00108">
    <property type="entry name" value="PROTEIN_KINASE_ST"/>
    <property type="match status" value="1"/>
</dbReference>
<feature type="transmembrane region" description="Helical" evidence="2">
    <location>
        <begin position="63"/>
        <end position="86"/>
    </location>
</feature>
<dbReference type="STRING" id="325452.A0A3R7J965"/>